<keyword evidence="2" id="KW-1185">Reference proteome</keyword>
<evidence type="ECO:0000313" key="2">
    <source>
        <dbReference type="Proteomes" id="UP000276133"/>
    </source>
</evidence>
<reference evidence="1 2" key="1">
    <citation type="journal article" date="2018" name="Sci. Rep.">
        <title>Genomic signatures of local adaptation to the degree of environmental predictability in rotifers.</title>
        <authorList>
            <person name="Franch-Gras L."/>
            <person name="Hahn C."/>
            <person name="Garcia-Roger E.M."/>
            <person name="Carmona M.J."/>
            <person name="Serra M."/>
            <person name="Gomez A."/>
        </authorList>
    </citation>
    <scope>NUCLEOTIDE SEQUENCE [LARGE SCALE GENOMIC DNA]</scope>
    <source>
        <strain evidence="1">HYR1</strain>
    </source>
</reference>
<comment type="caution">
    <text evidence="1">The sequence shown here is derived from an EMBL/GenBank/DDBJ whole genome shotgun (WGS) entry which is preliminary data.</text>
</comment>
<dbReference type="EMBL" id="REGN01005157">
    <property type="protein sequence ID" value="RNA14572.1"/>
    <property type="molecule type" value="Genomic_DNA"/>
</dbReference>
<evidence type="ECO:0000313" key="1">
    <source>
        <dbReference type="EMBL" id="RNA14572.1"/>
    </source>
</evidence>
<sequence length="148" mass="17430">MELINLSLNLHQKKVSYWFIPTSTIRNFFMAILDLVLIEHINIVNNYLKSTQKINIFRSDPPDFEIRSLNIFSFNKAQNPLIIVFKKLNAVSFTALALTFRHFFAQDFHFLLFTFSTIVKIMRINVENVEIDFWKNYSELSVVSCLDS</sequence>
<gene>
    <name evidence="1" type="ORF">BpHYR1_014011</name>
</gene>
<dbReference type="AlphaFoldDB" id="A0A3M7QTC4"/>
<accession>A0A3M7QTC4</accession>
<proteinExistence type="predicted"/>
<name>A0A3M7QTC4_BRAPC</name>
<organism evidence="1 2">
    <name type="scientific">Brachionus plicatilis</name>
    <name type="common">Marine rotifer</name>
    <name type="synonym">Brachionus muelleri</name>
    <dbReference type="NCBI Taxonomy" id="10195"/>
    <lineage>
        <taxon>Eukaryota</taxon>
        <taxon>Metazoa</taxon>
        <taxon>Spiralia</taxon>
        <taxon>Gnathifera</taxon>
        <taxon>Rotifera</taxon>
        <taxon>Eurotatoria</taxon>
        <taxon>Monogononta</taxon>
        <taxon>Pseudotrocha</taxon>
        <taxon>Ploima</taxon>
        <taxon>Brachionidae</taxon>
        <taxon>Brachionus</taxon>
    </lineage>
</organism>
<protein>
    <submittedName>
        <fullName evidence="1">Uncharacterized protein</fullName>
    </submittedName>
</protein>
<dbReference type="Proteomes" id="UP000276133">
    <property type="component" value="Unassembled WGS sequence"/>
</dbReference>